<dbReference type="GO" id="GO:0005524">
    <property type="term" value="F:ATP binding"/>
    <property type="evidence" value="ECO:0007669"/>
    <property type="project" value="UniProtKB-KW"/>
</dbReference>
<dbReference type="GO" id="GO:0015808">
    <property type="term" value="P:L-alanine transport"/>
    <property type="evidence" value="ECO:0007669"/>
    <property type="project" value="TreeGrafter"/>
</dbReference>
<dbReference type="KEGG" id="pnp:IJ22_49280"/>
<dbReference type="EMBL" id="CP013652">
    <property type="protein sequence ID" value="ALS25190.1"/>
    <property type="molecule type" value="Genomic_DNA"/>
</dbReference>
<keyword evidence="6" id="KW-1185">Reference proteome</keyword>
<sequence length="242" mass="26361">MSLLKIDRITKRFGGVTANENISFHVKEGQILALIGPNGAGKTTCFNMIAGVFPPSEGKIYYDGQDITGKKPHELNAIGIARTFQIVKPLAKLTVFDNLMVASLAKSKNIKEAQEKAKEMLSFTHLESLQHIPAGQLSIGNLKRLEVARAIATRPKLLLMDEPMGGLTPSEVDEAIRLIHQIRTNGTTIVIIEHIMKAVMAVSDHIVVLQNGVMIANGDPKAVMNDETVIKAYLGDGYVKSH</sequence>
<dbReference type="GO" id="GO:1903806">
    <property type="term" value="P:L-isoleucine import across plasma membrane"/>
    <property type="evidence" value="ECO:0007669"/>
    <property type="project" value="TreeGrafter"/>
</dbReference>
<dbReference type="SUPFAM" id="SSF52540">
    <property type="entry name" value="P-loop containing nucleoside triphosphate hydrolases"/>
    <property type="match status" value="1"/>
</dbReference>
<dbReference type="InterPro" id="IPR051120">
    <property type="entry name" value="ABC_AA/LPS_Transport"/>
</dbReference>
<dbReference type="OrthoDB" id="9805514at2"/>
<dbReference type="PROSITE" id="PS50893">
    <property type="entry name" value="ABC_TRANSPORTER_2"/>
    <property type="match status" value="1"/>
</dbReference>
<keyword evidence="2" id="KW-0547">Nucleotide-binding</keyword>
<accession>A0A0U2VWW5</accession>
<dbReference type="GO" id="GO:0015188">
    <property type="term" value="F:L-isoleucine transmembrane transporter activity"/>
    <property type="evidence" value="ECO:0007669"/>
    <property type="project" value="TreeGrafter"/>
</dbReference>
<evidence type="ECO:0000313" key="5">
    <source>
        <dbReference type="EMBL" id="ALS25190.1"/>
    </source>
</evidence>
<dbReference type="PANTHER" id="PTHR45772:SF7">
    <property type="entry name" value="AMINO ACID ABC TRANSPORTER ATP-BINDING PROTEIN"/>
    <property type="match status" value="1"/>
</dbReference>
<evidence type="ECO:0000313" key="6">
    <source>
        <dbReference type="Proteomes" id="UP000061660"/>
    </source>
</evidence>
<dbReference type="GO" id="GO:0042941">
    <property type="term" value="P:D-alanine transmembrane transport"/>
    <property type="evidence" value="ECO:0007669"/>
    <property type="project" value="TreeGrafter"/>
</dbReference>
<proteinExistence type="predicted"/>
<dbReference type="GO" id="GO:1903805">
    <property type="term" value="P:L-valine import across plasma membrane"/>
    <property type="evidence" value="ECO:0007669"/>
    <property type="project" value="TreeGrafter"/>
</dbReference>
<keyword evidence="1" id="KW-0813">Transport</keyword>
<feature type="domain" description="ABC transporter" evidence="4">
    <location>
        <begin position="4"/>
        <end position="236"/>
    </location>
</feature>
<evidence type="ECO:0000256" key="1">
    <source>
        <dbReference type="ARBA" id="ARBA00022448"/>
    </source>
</evidence>
<dbReference type="Proteomes" id="UP000061660">
    <property type="component" value="Chromosome"/>
</dbReference>
<dbReference type="Pfam" id="PF12399">
    <property type="entry name" value="BCA_ABC_TP_C"/>
    <property type="match status" value="1"/>
</dbReference>
<dbReference type="CDD" id="cd03219">
    <property type="entry name" value="ABC_Mj1267_LivG_branched"/>
    <property type="match status" value="1"/>
</dbReference>
<dbReference type="RefSeq" id="WP_062410607.1">
    <property type="nucleotide sequence ID" value="NZ_CP013652.1"/>
</dbReference>
<dbReference type="PANTHER" id="PTHR45772">
    <property type="entry name" value="CONSERVED COMPONENT OF ABC TRANSPORTER FOR NATURAL AMINO ACIDS-RELATED"/>
    <property type="match status" value="1"/>
</dbReference>
<dbReference type="GO" id="GO:0015192">
    <property type="term" value="F:L-phenylalanine transmembrane transporter activity"/>
    <property type="evidence" value="ECO:0007669"/>
    <property type="project" value="TreeGrafter"/>
</dbReference>
<dbReference type="InterPro" id="IPR032823">
    <property type="entry name" value="BCA_ABC_TP_C"/>
</dbReference>
<dbReference type="Gene3D" id="3.40.50.300">
    <property type="entry name" value="P-loop containing nucleotide triphosphate hydrolases"/>
    <property type="match status" value="1"/>
</dbReference>
<dbReference type="FunFam" id="3.40.50.300:FF:000421">
    <property type="entry name" value="Branched-chain amino acid ABC transporter ATP-binding protein"/>
    <property type="match status" value="1"/>
</dbReference>
<reference evidence="5 6" key="2">
    <citation type="journal article" date="2016" name="Genome Announc.">
        <title>Complete Genome Sequences of Two Interactive Moderate Thermophiles, Paenibacillus napthalenovorans 32O-Y and Paenibacillus sp. 32O-W.</title>
        <authorList>
            <person name="Butler R.R.III."/>
            <person name="Wang J."/>
            <person name="Stark B.C."/>
            <person name="Pombert J.F."/>
        </authorList>
    </citation>
    <scope>NUCLEOTIDE SEQUENCE [LARGE SCALE GENOMIC DNA]</scope>
    <source>
        <strain evidence="5 6">32O-Y</strain>
    </source>
</reference>
<dbReference type="STRING" id="162209.IJ22_49280"/>
<dbReference type="AlphaFoldDB" id="A0A0U2VWW5"/>
<evidence type="ECO:0000259" key="4">
    <source>
        <dbReference type="PROSITE" id="PS50893"/>
    </source>
</evidence>
<dbReference type="SMART" id="SM00382">
    <property type="entry name" value="AAA"/>
    <property type="match status" value="1"/>
</dbReference>
<dbReference type="GO" id="GO:0016887">
    <property type="term" value="F:ATP hydrolysis activity"/>
    <property type="evidence" value="ECO:0007669"/>
    <property type="project" value="InterPro"/>
</dbReference>
<dbReference type="GO" id="GO:0005886">
    <property type="term" value="C:plasma membrane"/>
    <property type="evidence" value="ECO:0007669"/>
    <property type="project" value="TreeGrafter"/>
</dbReference>
<dbReference type="InterPro" id="IPR027417">
    <property type="entry name" value="P-loop_NTPase"/>
</dbReference>
<reference evidence="6" key="1">
    <citation type="submission" date="2015-12" db="EMBL/GenBank/DDBJ databases">
        <title>Complete genome sequences of two moderately thermophilic Paenibacillus species.</title>
        <authorList>
            <person name="Butler R.III."/>
            <person name="Wang J."/>
            <person name="Stark B.C."/>
            <person name="Pombert J.-F."/>
        </authorList>
    </citation>
    <scope>NUCLEOTIDE SEQUENCE [LARGE SCALE GENOMIC DNA]</scope>
    <source>
        <strain evidence="6">32O-Y</strain>
    </source>
</reference>
<dbReference type="InterPro" id="IPR003593">
    <property type="entry name" value="AAA+_ATPase"/>
</dbReference>
<organism evidence="5 6">
    <name type="scientific">Paenibacillus naphthalenovorans</name>
    <dbReference type="NCBI Taxonomy" id="162209"/>
    <lineage>
        <taxon>Bacteria</taxon>
        <taxon>Bacillati</taxon>
        <taxon>Bacillota</taxon>
        <taxon>Bacilli</taxon>
        <taxon>Bacillales</taxon>
        <taxon>Paenibacillaceae</taxon>
        <taxon>Paenibacillus</taxon>
    </lineage>
</organism>
<dbReference type="InterPro" id="IPR003439">
    <property type="entry name" value="ABC_transporter-like_ATP-bd"/>
</dbReference>
<dbReference type="GO" id="GO:0005304">
    <property type="term" value="F:L-valine transmembrane transporter activity"/>
    <property type="evidence" value="ECO:0007669"/>
    <property type="project" value="TreeGrafter"/>
</dbReference>
<dbReference type="Pfam" id="PF00005">
    <property type="entry name" value="ABC_tran"/>
    <property type="match status" value="1"/>
</dbReference>
<name>A0A0U2VWW5_9BACL</name>
<protein>
    <submittedName>
        <fullName evidence="5">ABC transporter</fullName>
    </submittedName>
</protein>
<keyword evidence="3" id="KW-0067">ATP-binding</keyword>
<evidence type="ECO:0000256" key="3">
    <source>
        <dbReference type="ARBA" id="ARBA00022840"/>
    </source>
</evidence>
<evidence type="ECO:0000256" key="2">
    <source>
        <dbReference type="ARBA" id="ARBA00022741"/>
    </source>
</evidence>
<gene>
    <name evidence="5" type="ORF">IJ22_49280</name>
</gene>
<dbReference type="PATRIC" id="fig|162209.4.peg.5206"/>